<gene>
    <name evidence="2" type="ORF">SAMN04488082_11271</name>
</gene>
<dbReference type="EMBL" id="FORX01000012">
    <property type="protein sequence ID" value="SFK03381.1"/>
    <property type="molecule type" value="Genomic_DNA"/>
</dbReference>
<organism evidence="2 3">
    <name type="scientific">Desulfomicrobium apsheronum</name>
    <dbReference type="NCBI Taxonomy" id="52560"/>
    <lineage>
        <taxon>Bacteria</taxon>
        <taxon>Pseudomonadati</taxon>
        <taxon>Thermodesulfobacteriota</taxon>
        <taxon>Desulfovibrionia</taxon>
        <taxon>Desulfovibrionales</taxon>
        <taxon>Desulfomicrobiaceae</taxon>
        <taxon>Desulfomicrobium</taxon>
    </lineage>
</organism>
<evidence type="ECO:0000313" key="2">
    <source>
        <dbReference type="EMBL" id="SFK03381.1"/>
    </source>
</evidence>
<dbReference type="AlphaFoldDB" id="A0A1I3WAA2"/>
<dbReference type="InterPro" id="IPR023346">
    <property type="entry name" value="Lysozyme-like_dom_sf"/>
</dbReference>
<protein>
    <recommendedName>
        <fullName evidence="4">Transglycosylase SLT domain-containing protein</fullName>
    </recommendedName>
</protein>
<evidence type="ECO:0000313" key="3">
    <source>
        <dbReference type="Proteomes" id="UP000198635"/>
    </source>
</evidence>
<keyword evidence="1" id="KW-0732">Signal</keyword>
<feature type="signal peptide" evidence="1">
    <location>
        <begin position="1"/>
        <end position="27"/>
    </location>
</feature>
<dbReference type="OrthoDB" id="5469537at2"/>
<feature type="chain" id="PRO_5011624358" description="Transglycosylase SLT domain-containing protein" evidence="1">
    <location>
        <begin position="28"/>
        <end position="351"/>
    </location>
</feature>
<dbReference type="CDD" id="cd00254">
    <property type="entry name" value="LT-like"/>
    <property type="match status" value="1"/>
</dbReference>
<reference evidence="3" key="1">
    <citation type="submission" date="2016-10" db="EMBL/GenBank/DDBJ databases">
        <authorList>
            <person name="Varghese N."/>
            <person name="Submissions S."/>
        </authorList>
    </citation>
    <scope>NUCLEOTIDE SEQUENCE [LARGE SCALE GENOMIC DNA]</scope>
    <source>
        <strain evidence="3">DSM 5918</strain>
    </source>
</reference>
<proteinExistence type="predicted"/>
<dbReference type="SUPFAM" id="SSF53955">
    <property type="entry name" value="Lysozyme-like"/>
    <property type="match status" value="2"/>
</dbReference>
<accession>A0A1I3WAA2</accession>
<evidence type="ECO:0000256" key="1">
    <source>
        <dbReference type="SAM" id="SignalP"/>
    </source>
</evidence>
<name>A0A1I3WAA2_9BACT</name>
<dbReference type="RefSeq" id="WP_143075623.1">
    <property type="nucleotide sequence ID" value="NZ_FORX01000012.1"/>
</dbReference>
<dbReference type="STRING" id="52560.SAMN04488082_11271"/>
<evidence type="ECO:0008006" key="4">
    <source>
        <dbReference type="Google" id="ProtNLM"/>
    </source>
</evidence>
<dbReference type="Proteomes" id="UP000198635">
    <property type="component" value="Unassembled WGS sequence"/>
</dbReference>
<dbReference type="Gene3D" id="1.10.530.10">
    <property type="match status" value="2"/>
</dbReference>
<sequence>MNNQRRSLLKAALAPLLLPFFGHEALAAQPPLSEISEIRIIQAKDPARILDRVSTSGFAHSMAQSVLAYIIESYPKGNLPVWKKPLSEIDLHSRIPVICTHVVQGVLRHASIYPVDPCWIMGQMMAESFFYEFAVSSALAVGPCQFMAATARGYNLVCADRHGQPAGFALREDLEPEFKQAATYRDQMRALRREQPDLFGNPAKLLRTLVNAQAAGKPLSAAGTYALALDRMDLLQASYTASRDNCRLFLSENFQNRSIFSPQDVAFLEKFDQRVLYSHSINAMVKMMAENLRARGGNILAATAGYNAGLGNTDSKYGVYSTYGRIPNFGETVDYVSKILVNHHEITRRIV</sequence>
<keyword evidence="3" id="KW-1185">Reference proteome</keyword>